<dbReference type="EMBL" id="HACA01022829">
    <property type="protein sequence ID" value="CDW40190.1"/>
    <property type="molecule type" value="Transcribed_RNA"/>
</dbReference>
<protein>
    <submittedName>
        <fullName evidence="1">Putative LOC101745570 [Bombyx mori]</fullName>
    </submittedName>
</protein>
<reference evidence="1" key="1">
    <citation type="submission" date="2014-05" db="EMBL/GenBank/DDBJ databases">
        <authorList>
            <person name="Chronopoulou M."/>
        </authorList>
    </citation>
    <scope>NUCLEOTIDE SEQUENCE</scope>
    <source>
        <tissue evidence="1">Whole organism</tissue>
    </source>
</reference>
<name>A0A0K2UQ21_LEPSM</name>
<proteinExistence type="predicted"/>
<evidence type="ECO:0000313" key="1">
    <source>
        <dbReference type="EMBL" id="CDW40190.1"/>
    </source>
</evidence>
<accession>A0A0K2UQ21</accession>
<sequence length="25" mass="2740">MAKQADEVLNLVMTLIEALKTSFSS</sequence>
<dbReference type="AlphaFoldDB" id="A0A0K2UQ21"/>
<organism evidence="1">
    <name type="scientific">Lepeophtheirus salmonis</name>
    <name type="common">Salmon louse</name>
    <name type="synonym">Caligus salmonis</name>
    <dbReference type="NCBI Taxonomy" id="72036"/>
    <lineage>
        <taxon>Eukaryota</taxon>
        <taxon>Metazoa</taxon>
        <taxon>Ecdysozoa</taxon>
        <taxon>Arthropoda</taxon>
        <taxon>Crustacea</taxon>
        <taxon>Multicrustacea</taxon>
        <taxon>Hexanauplia</taxon>
        <taxon>Copepoda</taxon>
        <taxon>Siphonostomatoida</taxon>
        <taxon>Caligidae</taxon>
        <taxon>Lepeophtheirus</taxon>
    </lineage>
</organism>